<dbReference type="RefSeq" id="WP_044028735.1">
    <property type="nucleotide sequence ID" value="NZ_CP076685.1"/>
</dbReference>
<evidence type="ECO:0000313" key="3">
    <source>
        <dbReference type="EMBL" id="NVK96194.1"/>
    </source>
</evidence>
<reference evidence="3 4" key="1">
    <citation type="journal article" date="2020" name="Proc. Natl. Acad. Sci. U.S.A.">
        <title>Ecological drivers of bacterial community assembly in synthetic phycospheres.</title>
        <authorList>
            <person name="Fu H."/>
            <person name="Uchimiya M."/>
            <person name="Gore J."/>
            <person name="Moran M.A."/>
        </authorList>
    </citation>
    <scope>NUCLEOTIDE SEQUENCE [LARGE SCALE GENOMIC DNA]</scope>
    <source>
        <strain evidence="3">HF-Din03</strain>
    </source>
</reference>
<dbReference type="Gene3D" id="2.70.98.70">
    <property type="match status" value="1"/>
</dbReference>
<evidence type="ECO:0000259" key="2">
    <source>
        <dbReference type="Pfam" id="PF07940"/>
    </source>
</evidence>
<dbReference type="Pfam" id="PF07940">
    <property type="entry name" value="Hepar_II_III_C"/>
    <property type="match status" value="1"/>
</dbReference>
<feature type="domain" description="Heparinase II/III-like C-terminal" evidence="2">
    <location>
        <begin position="302"/>
        <end position="557"/>
    </location>
</feature>
<comment type="caution">
    <text evidence="3">The sequence shown here is derived from an EMBL/GenBank/DDBJ whole genome shotgun (WGS) entry which is preliminary data.</text>
</comment>
<accession>A0A850LDX6</accession>
<dbReference type="AlphaFoldDB" id="A0A850LDX6"/>
<protein>
    <submittedName>
        <fullName evidence="3">Heparinase II/III family protein</fullName>
    </submittedName>
</protein>
<dbReference type="Proteomes" id="UP000565723">
    <property type="component" value="Unassembled WGS sequence"/>
</dbReference>
<evidence type="ECO:0000256" key="1">
    <source>
        <dbReference type="ARBA" id="ARBA00004196"/>
    </source>
</evidence>
<name>A0A850LDX6_9RHOB</name>
<dbReference type="GO" id="GO:0016829">
    <property type="term" value="F:lyase activity"/>
    <property type="evidence" value="ECO:0007669"/>
    <property type="project" value="InterPro"/>
</dbReference>
<evidence type="ECO:0000313" key="4">
    <source>
        <dbReference type="Proteomes" id="UP000565723"/>
    </source>
</evidence>
<gene>
    <name evidence="3" type="ORF">HW564_04610</name>
</gene>
<dbReference type="InterPro" id="IPR012480">
    <property type="entry name" value="Hepar_II_III_C"/>
</dbReference>
<sequence>MSGSQNMASRWARFQNRLYARLSQRHKSVRAFVSQPEPRTIGSYARGRQLVAGNLLFAGYLVESQSSGLWEVEAPNGAFDDERQGFAWLDDLAAVGDVRAREKAQRWLWGWIAEHGRGRGPGWTPELTGRRVIRWINHAPFLLRGVEPEQSHAFFRSLGQQTWFLSRRWPGAKPGLGRFEALTGVIYAGLALEGLEELADPAVRALARDCDSQIDKEGGLPTRNPEELLEVFTLLSWATAALHEAGRGAPHAQTAAIERIAPTLRALRHADGQLGRFHGGGRGLEGRLDHALAASGVKPVHAEGLSMGYARLSGGRTSVIVDASVPPRGAASYNAHASTLAFELTSGRRPLIVNCGSGVSFGVEWRRAGRATPSHSTLCLDGFSSARLAEPERGTGLEALIEGPARVPVEISEMTDGIRFQGGHDGYAKVFGLTHARTLELSHDGRGLVGEDMLLAMDDAAKRRFDKAMDASVLAGVGFDLRLHLHPEVDAAVDLGGAAVSMALKSGEIWVFRHDGKYKLSLEPSVYLEKTRLKPRATKQIVLSGRAMEYATRIRWTLSKAQDTAIAIRDLNRDEPEFD</sequence>
<dbReference type="Gene3D" id="1.50.10.100">
    <property type="entry name" value="Chondroitin AC/alginate lyase"/>
    <property type="match status" value="1"/>
</dbReference>
<dbReference type="InterPro" id="IPR008929">
    <property type="entry name" value="Chondroitin_lyas"/>
</dbReference>
<dbReference type="GO" id="GO:0030313">
    <property type="term" value="C:cell envelope"/>
    <property type="evidence" value="ECO:0007669"/>
    <property type="project" value="UniProtKB-SubCell"/>
</dbReference>
<comment type="subcellular location">
    <subcellularLocation>
        <location evidence="1">Cell envelope</location>
    </subcellularLocation>
</comment>
<dbReference type="EMBL" id="JABXIY010000011">
    <property type="protein sequence ID" value="NVK96194.1"/>
    <property type="molecule type" value="Genomic_DNA"/>
</dbReference>
<proteinExistence type="predicted"/>
<organism evidence="3 4">
    <name type="scientific">Ruegeria pomeroyi</name>
    <dbReference type="NCBI Taxonomy" id="89184"/>
    <lineage>
        <taxon>Bacteria</taxon>
        <taxon>Pseudomonadati</taxon>
        <taxon>Pseudomonadota</taxon>
        <taxon>Alphaproteobacteria</taxon>
        <taxon>Rhodobacterales</taxon>
        <taxon>Roseobacteraceae</taxon>
        <taxon>Ruegeria</taxon>
    </lineage>
</organism>